<dbReference type="EMBL" id="FWFT01000003">
    <property type="protein sequence ID" value="SLN41626.1"/>
    <property type="molecule type" value="Genomic_DNA"/>
</dbReference>
<accession>A0A1Y5SJ24</accession>
<evidence type="ECO:0000313" key="1">
    <source>
        <dbReference type="EMBL" id="SLN41626.1"/>
    </source>
</evidence>
<organism evidence="1 2">
    <name type="scientific">Pseudooctadecabacter jejudonensis</name>
    <dbReference type="NCBI Taxonomy" id="1391910"/>
    <lineage>
        <taxon>Bacteria</taxon>
        <taxon>Pseudomonadati</taxon>
        <taxon>Pseudomonadota</taxon>
        <taxon>Alphaproteobacteria</taxon>
        <taxon>Rhodobacterales</taxon>
        <taxon>Paracoccaceae</taxon>
        <taxon>Pseudooctadecabacter</taxon>
    </lineage>
</organism>
<protein>
    <submittedName>
        <fullName evidence="1">Uncharacterized protein</fullName>
    </submittedName>
</protein>
<dbReference type="AlphaFoldDB" id="A0A1Y5SJ24"/>
<name>A0A1Y5SJ24_9RHOB</name>
<gene>
    <name evidence="1" type="ORF">PSJ8397_02093</name>
</gene>
<sequence>MPASSDKNLPVMIADTSDAVDEQHFGMMGNEPRTCLGDAGMDKDVEDMFPRDPSKQRKLSQGQDYTEVGAYDNVAYYMPALSSTYVDALEGLVLPSRFGFTAEDLQFTNPSSKLCFYPWVLYSGGQAAKTPKLAKRRNWLTNGQHDDRVTLIGDSGGFQIQQGTIAFQGMPTVERMLRWLEDVATHSMVMDFPLATIASGGVDIHVQRLMREGVEMEKLSKTLGFDTGFLACLFQTVRNNRYYRMHRKVGATKVLNIIQGRNERESKFWFDRMLQFHFDGWTFAGKHHSQLAMTCRRLIEMRDLGHLRQGQWLHFLGVSTLRVGVGLSMLQRALRSYTDAKDIQLSFDSGSPVDVMRNGYEAVTGVDMDPEVWSFRSARTRQDAHDGDHRPLNEIREKGERSFDFKRTQTALGVHLTLDDFVNKPWVGLTGEQTRKLQQVLLIHHNTHAFFEGFRRAYRTLDDRNILERPKELMCLPALLDGVFTSETPMQFIQDAERELNALALAKV</sequence>
<dbReference type="Proteomes" id="UP000193623">
    <property type="component" value="Unassembled WGS sequence"/>
</dbReference>
<reference evidence="1 2" key="1">
    <citation type="submission" date="2017-03" db="EMBL/GenBank/DDBJ databases">
        <authorList>
            <person name="Afonso C.L."/>
            <person name="Miller P.J."/>
            <person name="Scott M.A."/>
            <person name="Spackman E."/>
            <person name="Goraichik I."/>
            <person name="Dimitrov K.M."/>
            <person name="Suarez D.L."/>
            <person name="Swayne D.E."/>
        </authorList>
    </citation>
    <scope>NUCLEOTIDE SEQUENCE [LARGE SCALE GENOMIC DNA]</scope>
    <source>
        <strain evidence="1 2">CECT 8397</strain>
    </source>
</reference>
<proteinExistence type="predicted"/>
<evidence type="ECO:0000313" key="2">
    <source>
        <dbReference type="Proteomes" id="UP000193623"/>
    </source>
</evidence>
<keyword evidence="2" id="KW-1185">Reference proteome</keyword>